<dbReference type="EMBL" id="JABSTR010000001">
    <property type="protein sequence ID" value="KAH9361112.1"/>
    <property type="molecule type" value="Genomic_DNA"/>
</dbReference>
<proteinExistence type="predicted"/>
<organism evidence="1 2">
    <name type="scientific">Haemaphysalis longicornis</name>
    <name type="common">Bush tick</name>
    <dbReference type="NCBI Taxonomy" id="44386"/>
    <lineage>
        <taxon>Eukaryota</taxon>
        <taxon>Metazoa</taxon>
        <taxon>Ecdysozoa</taxon>
        <taxon>Arthropoda</taxon>
        <taxon>Chelicerata</taxon>
        <taxon>Arachnida</taxon>
        <taxon>Acari</taxon>
        <taxon>Parasitiformes</taxon>
        <taxon>Ixodida</taxon>
        <taxon>Ixodoidea</taxon>
        <taxon>Ixodidae</taxon>
        <taxon>Haemaphysalinae</taxon>
        <taxon>Haemaphysalis</taxon>
    </lineage>
</organism>
<reference evidence="1 2" key="1">
    <citation type="journal article" date="2020" name="Cell">
        <title>Large-Scale Comparative Analyses of Tick Genomes Elucidate Their Genetic Diversity and Vector Capacities.</title>
        <authorList>
            <consortium name="Tick Genome and Microbiome Consortium (TIGMIC)"/>
            <person name="Jia N."/>
            <person name="Wang J."/>
            <person name="Shi W."/>
            <person name="Du L."/>
            <person name="Sun Y."/>
            <person name="Zhan W."/>
            <person name="Jiang J.F."/>
            <person name="Wang Q."/>
            <person name="Zhang B."/>
            <person name="Ji P."/>
            <person name="Bell-Sakyi L."/>
            <person name="Cui X.M."/>
            <person name="Yuan T.T."/>
            <person name="Jiang B.G."/>
            <person name="Yang W.F."/>
            <person name="Lam T.T."/>
            <person name="Chang Q.C."/>
            <person name="Ding S.J."/>
            <person name="Wang X.J."/>
            <person name="Zhu J.G."/>
            <person name="Ruan X.D."/>
            <person name="Zhao L."/>
            <person name="Wei J.T."/>
            <person name="Ye R.Z."/>
            <person name="Que T.C."/>
            <person name="Du C.H."/>
            <person name="Zhou Y.H."/>
            <person name="Cheng J.X."/>
            <person name="Dai P.F."/>
            <person name="Guo W.B."/>
            <person name="Han X.H."/>
            <person name="Huang E.J."/>
            <person name="Li L.F."/>
            <person name="Wei W."/>
            <person name="Gao Y.C."/>
            <person name="Liu J.Z."/>
            <person name="Shao H.Z."/>
            <person name="Wang X."/>
            <person name="Wang C.C."/>
            <person name="Yang T.C."/>
            <person name="Huo Q.B."/>
            <person name="Li W."/>
            <person name="Chen H.Y."/>
            <person name="Chen S.E."/>
            <person name="Zhou L.G."/>
            <person name="Ni X.B."/>
            <person name="Tian J.H."/>
            <person name="Sheng Y."/>
            <person name="Liu T."/>
            <person name="Pan Y.S."/>
            <person name="Xia L.Y."/>
            <person name="Li J."/>
            <person name="Zhao F."/>
            <person name="Cao W.C."/>
        </authorList>
    </citation>
    <scope>NUCLEOTIDE SEQUENCE [LARGE SCALE GENOMIC DNA]</scope>
    <source>
        <strain evidence="1">HaeL-2018</strain>
    </source>
</reference>
<sequence>MKPLRGACGDRCPSPGAMINKLTEIIAAYFPRILHARILGILTPAVLSSGSPASHFTHRCIEFSLAGAPTDKLSIVPGRFVGESWLAGYCVAPLPTARVATILLFLPRPSNLAPQPNPMV</sequence>
<gene>
    <name evidence="1" type="ORF">HPB48_002974</name>
</gene>
<evidence type="ECO:0000313" key="2">
    <source>
        <dbReference type="Proteomes" id="UP000821853"/>
    </source>
</evidence>
<comment type="caution">
    <text evidence="1">The sequence shown here is derived from an EMBL/GenBank/DDBJ whole genome shotgun (WGS) entry which is preliminary data.</text>
</comment>
<dbReference type="AlphaFoldDB" id="A0A9J6FFI4"/>
<dbReference type="Proteomes" id="UP000821853">
    <property type="component" value="Chromosome 1"/>
</dbReference>
<protein>
    <submittedName>
        <fullName evidence="1">Uncharacterized protein</fullName>
    </submittedName>
</protein>
<keyword evidence="2" id="KW-1185">Reference proteome</keyword>
<evidence type="ECO:0000313" key="1">
    <source>
        <dbReference type="EMBL" id="KAH9361112.1"/>
    </source>
</evidence>
<dbReference type="VEuPathDB" id="VectorBase:HLOH_042867"/>
<accession>A0A9J6FFI4</accession>
<name>A0A9J6FFI4_HAELO</name>